<dbReference type="Pfam" id="PF10294">
    <property type="entry name" value="Methyltransf_16"/>
    <property type="match status" value="1"/>
</dbReference>
<proteinExistence type="predicted"/>
<reference evidence="1" key="1">
    <citation type="journal article" date="2020" name="Stud. Mycol.">
        <title>101 Dothideomycetes genomes: a test case for predicting lifestyles and emergence of pathogens.</title>
        <authorList>
            <person name="Haridas S."/>
            <person name="Albert R."/>
            <person name="Binder M."/>
            <person name="Bloem J."/>
            <person name="Labutti K."/>
            <person name="Salamov A."/>
            <person name="Andreopoulos B."/>
            <person name="Baker S."/>
            <person name="Barry K."/>
            <person name="Bills G."/>
            <person name="Bluhm B."/>
            <person name="Cannon C."/>
            <person name="Castanera R."/>
            <person name="Culley D."/>
            <person name="Daum C."/>
            <person name="Ezra D."/>
            <person name="Gonzalez J."/>
            <person name="Henrissat B."/>
            <person name="Kuo A."/>
            <person name="Liang C."/>
            <person name="Lipzen A."/>
            <person name="Lutzoni F."/>
            <person name="Magnuson J."/>
            <person name="Mondo S."/>
            <person name="Nolan M."/>
            <person name="Ohm R."/>
            <person name="Pangilinan J."/>
            <person name="Park H.-J."/>
            <person name="Ramirez L."/>
            <person name="Alfaro M."/>
            <person name="Sun H."/>
            <person name="Tritt A."/>
            <person name="Yoshinaga Y."/>
            <person name="Zwiers L.-H."/>
            <person name="Turgeon B."/>
            <person name="Goodwin S."/>
            <person name="Spatafora J."/>
            <person name="Crous P."/>
            <person name="Grigoriev I."/>
        </authorList>
    </citation>
    <scope>NUCLEOTIDE SEQUENCE</scope>
    <source>
        <strain evidence="1">CBS 480.64</strain>
    </source>
</reference>
<dbReference type="GO" id="GO:0005829">
    <property type="term" value="C:cytosol"/>
    <property type="evidence" value="ECO:0007669"/>
    <property type="project" value="TreeGrafter"/>
</dbReference>
<dbReference type="CDD" id="cd02440">
    <property type="entry name" value="AdoMet_MTases"/>
    <property type="match status" value="1"/>
</dbReference>
<dbReference type="PANTHER" id="PTHR14614">
    <property type="entry name" value="HEPATOCELLULAR CARCINOMA-ASSOCIATED ANTIGEN"/>
    <property type="match status" value="1"/>
</dbReference>
<dbReference type="PANTHER" id="PTHR14614:SF132">
    <property type="entry name" value="PROTEIN-LYSINE METHYLTRANSFERASE C42C1.13"/>
    <property type="match status" value="1"/>
</dbReference>
<keyword evidence="2" id="KW-1185">Reference proteome</keyword>
<dbReference type="InterPro" id="IPR029063">
    <property type="entry name" value="SAM-dependent_MTases_sf"/>
</dbReference>
<dbReference type="InterPro" id="IPR019410">
    <property type="entry name" value="Methyltransf_16"/>
</dbReference>
<protein>
    <submittedName>
        <fullName evidence="1">Uncharacterized protein</fullName>
    </submittedName>
</protein>
<dbReference type="OrthoDB" id="413520at2759"/>
<dbReference type="EMBL" id="MU005960">
    <property type="protein sequence ID" value="KAF2863611.1"/>
    <property type="molecule type" value="Genomic_DNA"/>
</dbReference>
<name>A0A6A7C7X8_9PEZI</name>
<evidence type="ECO:0000313" key="1">
    <source>
        <dbReference type="EMBL" id="KAF2863611.1"/>
    </source>
</evidence>
<dbReference type="Gene3D" id="3.40.50.150">
    <property type="entry name" value="Vaccinia Virus protein VP39"/>
    <property type="match status" value="1"/>
</dbReference>
<dbReference type="GO" id="GO:0008757">
    <property type="term" value="F:S-adenosylmethionine-dependent methyltransferase activity"/>
    <property type="evidence" value="ECO:0007669"/>
    <property type="project" value="UniProtKB-ARBA"/>
</dbReference>
<dbReference type="Proteomes" id="UP000799421">
    <property type="component" value="Unassembled WGS sequence"/>
</dbReference>
<dbReference type="AlphaFoldDB" id="A0A6A7C7X8"/>
<evidence type="ECO:0000313" key="2">
    <source>
        <dbReference type="Proteomes" id="UP000799421"/>
    </source>
</evidence>
<dbReference type="SUPFAM" id="SSF53335">
    <property type="entry name" value="S-adenosyl-L-methionine-dependent methyltransferases"/>
    <property type="match status" value="1"/>
</dbReference>
<organism evidence="1 2">
    <name type="scientific">Piedraia hortae CBS 480.64</name>
    <dbReference type="NCBI Taxonomy" id="1314780"/>
    <lineage>
        <taxon>Eukaryota</taxon>
        <taxon>Fungi</taxon>
        <taxon>Dikarya</taxon>
        <taxon>Ascomycota</taxon>
        <taxon>Pezizomycotina</taxon>
        <taxon>Dothideomycetes</taxon>
        <taxon>Dothideomycetidae</taxon>
        <taxon>Capnodiales</taxon>
        <taxon>Piedraiaceae</taxon>
        <taxon>Piedraia</taxon>
    </lineage>
</organism>
<gene>
    <name evidence="1" type="ORF">K470DRAFT_254899</name>
</gene>
<sequence length="339" mass="36979">MHYIRFLKVPRVVRGCVEAMVTVTTDLGETFYPLAIGLVVCLEGDKGEGVCEVKVDWKGKGIRSVSVLMPIGKSVEWPARIHAYAGKGNGFLEPIIGIWSGGLDPRCGQYDSGWRVERRFITEHDESICLYEEAGDSIARHLWDGSQALARFLDRAISKGTGALATTQRLLKSPVRAIELGCGCACVGLTLALRCPGSDVLLTDMEEVRELAEANISLLKDKRSRVSFNALDWEEAVPQTIIDRQHNLVVVSECTYNSDTLAALVATLSSLIADSPKALILVATKTRHASEAEFFPLMKQAGFVINESIRLPLVGEPGSGYADSATDVGLYEFLWKSSS</sequence>
<accession>A0A6A7C7X8</accession>